<gene>
    <name evidence="2" type="ORF">E3J62_07095</name>
</gene>
<evidence type="ECO:0000256" key="1">
    <source>
        <dbReference type="SAM" id="SignalP"/>
    </source>
</evidence>
<comment type="caution">
    <text evidence="2">The sequence shown here is derived from an EMBL/GenBank/DDBJ whole genome shotgun (WGS) entry which is preliminary data.</text>
</comment>
<feature type="chain" id="PRO_5022106733" description="DUF3108 domain-containing protein" evidence="1">
    <location>
        <begin position="35"/>
        <end position="255"/>
    </location>
</feature>
<sequence length="255" mass="29113">MHPNNLPKDYSRMNRYIAFALGFAVCSFSSAAFAGAPFELYHVPYDSISGNVLKDAVGILTITSREPGKAQMKAYNKALGKFTRANPIHVLAGTVPVSNFGYHPEFIEVHVASYRFPIVGRSGDYLRIVYKQIENSRTWVKLEELERDFFTYVAMLDSIGTPSWFVSDVFFGSKDGTRKIYAQPKEDAEATVIKKDDYKYKTFRIIEQKGDFVKIRQGWQEDSLGDDSKMPPLGWIKIHDEEGRLTIWQKDQDNL</sequence>
<accession>A0A523USL4</accession>
<keyword evidence="1" id="KW-0732">Signal</keyword>
<dbReference type="AlphaFoldDB" id="A0A523USL4"/>
<evidence type="ECO:0000313" key="3">
    <source>
        <dbReference type="Proteomes" id="UP000315525"/>
    </source>
</evidence>
<protein>
    <recommendedName>
        <fullName evidence="4">DUF3108 domain-containing protein</fullName>
    </recommendedName>
</protein>
<reference evidence="2 3" key="1">
    <citation type="submission" date="2019-03" db="EMBL/GenBank/DDBJ databases">
        <title>Metabolic potential of uncultured bacteria and archaea associated with petroleum seepage in deep-sea sediments.</title>
        <authorList>
            <person name="Dong X."/>
            <person name="Hubert C."/>
        </authorList>
    </citation>
    <scope>NUCLEOTIDE SEQUENCE [LARGE SCALE GENOMIC DNA]</scope>
    <source>
        <strain evidence="2">E44_bin18</strain>
    </source>
</reference>
<proteinExistence type="predicted"/>
<evidence type="ECO:0008006" key="4">
    <source>
        <dbReference type="Google" id="ProtNLM"/>
    </source>
</evidence>
<feature type="signal peptide" evidence="1">
    <location>
        <begin position="1"/>
        <end position="34"/>
    </location>
</feature>
<dbReference type="Proteomes" id="UP000315525">
    <property type="component" value="Unassembled WGS sequence"/>
</dbReference>
<organism evidence="2 3">
    <name type="scientific">candidate division TA06 bacterium</name>
    <dbReference type="NCBI Taxonomy" id="2250710"/>
    <lineage>
        <taxon>Bacteria</taxon>
        <taxon>Bacteria division TA06</taxon>
    </lineage>
</organism>
<dbReference type="EMBL" id="SOJN01000080">
    <property type="protein sequence ID" value="TET45518.1"/>
    <property type="molecule type" value="Genomic_DNA"/>
</dbReference>
<name>A0A523USL4_UNCT6</name>
<evidence type="ECO:0000313" key="2">
    <source>
        <dbReference type="EMBL" id="TET45518.1"/>
    </source>
</evidence>